<evidence type="ECO:0000313" key="4">
    <source>
        <dbReference type="Proteomes" id="UP000620104"/>
    </source>
</evidence>
<dbReference type="OrthoDB" id="2594767at2759"/>
<accession>A0A8H3YEE2</accession>
<name>A0A8H3YEE2_9TREE</name>
<dbReference type="InterPro" id="IPR033464">
    <property type="entry name" value="CSN8_PSD8_EIF3K"/>
</dbReference>
<feature type="domain" description="CSN8/PSMD8/EIF3K" evidence="2">
    <location>
        <begin position="169"/>
        <end position="241"/>
    </location>
</feature>
<evidence type="ECO:0000313" key="3">
    <source>
        <dbReference type="EMBL" id="GHJ85152.1"/>
    </source>
</evidence>
<dbReference type="Pfam" id="PF10075">
    <property type="entry name" value="CSN8_PSD8_EIF3K"/>
    <property type="match status" value="1"/>
</dbReference>
<dbReference type="Proteomes" id="UP000620104">
    <property type="component" value="Unassembled WGS sequence"/>
</dbReference>
<organism evidence="3 4">
    <name type="scientific">Naganishia liquefaciens</name>
    <dbReference type="NCBI Taxonomy" id="104408"/>
    <lineage>
        <taxon>Eukaryota</taxon>
        <taxon>Fungi</taxon>
        <taxon>Dikarya</taxon>
        <taxon>Basidiomycota</taxon>
        <taxon>Agaricomycotina</taxon>
        <taxon>Tremellomycetes</taxon>
        <taxon>Filobasidiales</taxon>
        <taxon>Filobasidiaceae</taxon>
        <taxon>Naganishia</taxon>
    </lineage>
</organism>
<feature type="region of interest" description="Disordered" evidence="1">
    <location>
        <begin position="1"/>
        <end position="40"/>
    </location>
</feature>
<dbReference type="AlphaFoldDB" id="A0A8H3YEE2"/>
<comment type="caution">
    <text evidence="3">The sequence shown here is derived from an EMBL/GenBank/DDBJ whole genome shotgun (WGS) entry which is preliminary data.</text>
</comment>
<evidence type="ECO:0000259" key="2">
    <source>
        <dbReference type="Pfam" id="PF10075"/>
    </source>
</evidence>
<sequence>MQVDMPPPSPPVPIEPGPSMQDIDKSTQFPADEPTDSSLPKEDVERAILIECSEIHAQALSKDWEAVAALGQAMDLKHPLSEYPLKGEHTPPHVAFLLPYFIAQLILGNARGTLVRLISLESIVSQHPIFQSLNTLAYALSNQNLSGIFPAIQHLEEVVHKTHDTRYDAELKEVVLRCIRGLRDSYRRQTAQDIGRAYGVISKNRLSMLLGFSENPSALQAYTQSLQWPFDEASSTYRPHPAQLDVSPDTHLGFNDLKFLSTETAALDAPM</sequence>
<gene>
    <name evidence="3" type="ORF">NliqN6_1554</name>
</gene>
<keyword evidence="4" id="KW-1185">Reference proteome</keyword>
<proteinExistence type="predicted"/>
<reference evidence="3" key="1">
    <citation type="submission" date="2020-07" db="EMBL/GenBank/DDBJ databases">
        <title>Draft Genome Sequence of a Deep-Sea Yeast, Naganishia (Cryptococcus) liquefaciens strain N6.</title>
        <authorList>
            <person name="Han Y.W."/>
            <person name="Kajitani R."/>
            <person name="Morimoto H."/>
            <person name="Parhat M."/>
            <person name="Tsubouchi H."/>
            <person name="Bakenova O."/>
            <person name="Ogata M."/>
            <person name="Argunhan B."/>
            <person name="Aoki R."/>
            <person name="Kajiwara S."/>
            <person name="Itoh T."/>
            <person name="Iwasaki H."/>
        </authorList>
    </citation>
    <scope>NUCLEOTIDE SEQUENCE</scope>
    <source>
        <strain evidence="3">N6</strain>
    </source>
</reference>
<protein>
    <recommendedName>
        <fullName evidence="2">CSN8/PSMD8/EIF3K domain-containing protein</fullName>
    </recommendedName>
</protein>
<feature type="compositionally biased region" description="Pro residues" evidence="1">
    <location>
        <begin position="1"/>
        <end position="16"/>
    </location>
</feature>
<evidence type="ECO:0000256" key="1">
    <source>
        <dbReference type="SAM" id="MobiDB-lite"/>
    </source>
</evidence>
<dbReference type="EMBL" id="BLZA01000010">
    <property type="protein sequence ID" value="GHJ85152.1"/>
    <property type="molecule type" value="Genomic_DNA"/>
</dbReference>